<feature type="domain" description="Subtelomeric hrmA-associated cluster protein AFUB-079030/YDR124W-like helical bundle" evidence="2">
    <location>
        <begin position="92"/>
        <end position="193"/>
    </location>
</feature>
<gene>
    <name evidence="3" type="ORF">G210_0062</name>
</gene>
<organism evidence="3 4">
    <name type="scientific">Candida maltosa (strain Xu316)</name>
    <name type="common">Yeast</name>
    <dbReference type="NCBI Taxonomy" id="1245528"/>
    <lineage>
        <taxon>Eukaryota</taxon>
        <taxon>Fungi</taxon>
        <taxon>Dikarya</taxon>
        <taxon>Ascomycota</taxon>
        <taxon>Saccharomycotina</taxon>
        <taxon>Pichiomycetes</taxon>
        <taxon>Debaryomycetaceae</taxon>
        <taxon>Candida/Lodderomyces clade</taxon>
        <taxon>Candida</taxon>
    </lineage>
</organism>
<dbReference type="InterPro" id="IPR023278">
    <property type="entry name" value="Ethylene_insens-like_DNA-bd"/>
</dbReference>
<dbReference type="EMBL" id="AOGT01000772">
    <property type="protein sequence ID" value="EMG49252.1"/>
    <property type="molecule type" value="Genomic_DNA"/>
</dbReference>
<name>M3HP43_CANMX</name>
<evidence type="ECO:0000313" key="4">
    <source>
        <dbReference type="Proteomes" id="UP000011777"/>
    </source>
</evidence>
<dbReference type="InterPro" id="IPR047092">
    <property type="entry name" value="AFUB_07903/YDR124W-like_hel"/>
</dbReference>
<dbReference type="SUPFAM" id="SSF116768">
    <property type="entry name" value="DNA-binding domain of EIN3-like"/>
    <property type="match status" value="1"/>
</dbReference>
<dbReference type="STRING" id="1245528.M3HP43"/>
<reference evidence="3 4" key="1">
    <citation type="submission" date="2013-02" db="EMBL/GenBank/DDBJ databases">
        <title>Genome sequence of Candida maltosa Xu316, a potential industrial strain for xylitol and ethanol production.</title>
        <authorList>
            <person name="Yu J."/>
            <person name="Wang Q."/>
            <person name="Geng X."/>
            <person name="Bao W."/>
            <person name="He P."/>
            <person name="Cai J."/>
        </authorList>
    </citation>
    <scope>NUCLEOTIDE SEQUENCE [LARGE SCALE GENOMIC DNA]</scope>
    <source>
        <strain evidence="4">Xu316</strain>
    </source>
</reference>
<dbReference type="AlphaFoldDB" id="M3HP43"/>
<keyword evidence="4" id="KW-1185">Reference proteome</keyword>
<evidence type="ECO:0000259" key="2">
    <source>
        <dbReference type="Pfam" id="PF11001"/>
    </source>
</evidence>
<feature type="region of interest" description="Disordered" evidence="1">
    <location>
        <begin position="325"/>
        <end position="361"/>
    </location>
</feature>
<dbReference type="OrthoDB" id="5338458at2759"/>
<evidence type="ECO:0000256" key="1">
    <source>
        <dbReference type="SAM" id="MobiDB-lite"/>
    </source>
</evidence>
<dbReference type="PANTHER" id="PTHR36102:SF1">
    <property type="entry name" value="YDR124W-LIKE HELICAL BUNDLE DOMAIN-CONTAINING PROTEIN"/>
    <property type="match status" value="1"/>
</dbReference>
<accession>M3HP43</accession>
<proteinExistence type="predicted"/>
<dbReference type="PANTHER" id="PTHR36102">
    <property type="entry name" value="CHROMOSOME 10, WHOLE GENOME SHOTGUN SEQUENCE"/>
    <property type="match status" value="1"/>
</dbReference>
<evidence type="ECO:0000313" key="3">
    <source>
        <dbReference type="EMBL" id="EMG49252.1"/>
    </source>
</evidence>
<sequence length="395" mass="46023">MDEKHNELEDLVTRLFQLSEAKLFKFILITQGISPITDFQIHSSSHFTDSQKDDIRLVLGRSLTNIKPVLKHTKKLTLQKPPTSTTTSPVYLQLRDLFNSLNQNVCKEVAKSWIKLLQPDKQKRYPYTNKEILPPWWPHGVIHTEPDHLKKEDRIKVLINVARDKRFRIQDINANSLRHKVNHTEAIIHEICYICFIERMFYREQGEDGRLFDLFTVQDKEVLGGGEIELVVSDFRFDGGDGILQSRITMDDLNHDVMQLKSKASLERPKLKRQKGIQKPREVKRKISKVVLKSMLGLDQRADASSSVAVTHGEEEENNISLMMHDSGESSHSSTEFPPHIDDRDPQISRQNSSFHHHDFPPAMFNHDDDSYLHDRFLYFNYHDDENQQSDSEYK</sequence>
<dbReference type="OMA" id="EPEEINC"/>
<dbReference type="InterPro" id="IPR021264">
    <property type="entry name" value="AFUB_079030/YDR124W-like"/>
</dbReference>
<protein>
    <recommendedName>
        <fullName evidence="2">Subtelomeric hrmA-associated cluster protein AFUB-079030/YDR124W-like helical bundle domain-containing protein</fullName>
    </recommendedName>
</protein>
<dbReference type="GO" id="GO:0003700">
    <property type="term" value="F:DNA-binding transcription factor activity"/>
    <property type="evidence" value="ECO:0007669"/>
    <property type="project" value="InterPro"/>
</dbReference>
<dbReference type="Proteomes" id="UP000011777">
    <property type="component" value="Unassembled WGS sequence"/>
</dbReference>
<dbReference type="eggNOG" id="ENOG502S0ES">
    <property type="taxonomic scope" value="Eukaryota"/>
</dbReference>
<dbReference type="GO" id="GO:0005634">
    <property type="term" value="C:nucleus"/>
    <property type="evidence" value="ECO:0007669"/>
    <property type="project" value="InterPro"/>
</dbReference>
<dbReference type="HOGENOM" id="CLU_648901_0_0_1"/>
<dbReference type="Pfam" id="PF11001">
    <property type="entry name" value="AFUB_07903_YDR124W_hel"/>
    <property type="match status" value="1"/>
</dbReference>
<comment type="caution">
    <text evidence="3">The sequence shown here is derived from an EMBL/GenBank/DDBJ whole genome shotgun (WGS) entry which is preliminary data.</text>
</comment>